<keyword evidence="6" id="KW-1185">Reference proteome</keyword>
<reference evidence="5" key="4">
    <citation type="submission" date="2025-08" db="UniProtKB">
        <authorList>
            <consortium name="Ensembl"/>
        </authorList>
    </citation>
    <scope>IDENTIFICATION</scope>
</reference>
<dbReference type="GO" id="GO:0046872">
    <property type="term" value="F:metal ion binding"/>
    <property type="evidence" value="ECO:0007669"/>
    <property type="project" value="UniProtKB-KW"/>
</dbReference>
<dbReference type="GeneTree" id="ENSGT00940000154832"/>
<feature type="domain" description="PPM-type phosphatase" evidence="4">
    <location>
        <begin position="36"/>
        <end position="124"/>
    </location>
</feature>
<dbReference type="STRING" id="7868.ENSCMIP00000006142"/>
<dbReference type="InterPro" id="IPR036457">
    <property type="entry name" value="PPM-type-like_dom_sf"/>
</dbReference>
<dbReference type="InParanoid" id="A0A4W3GSW9"/>
<reference evidence="6" key="3">
    <citation type="journal article" date="2014" name="Nature">
        <title>Elephant shark genome provides unique insights into gnathostome evolution.</title>
        <authorList>
            <consortium name="International Elephant Shark Genome Sequencing Consortium"/>
            <person name="Venkatesh B."/>
            <person name="Lee A.P."/>
            <person name="Ravi V."/>
            <person name="Maurya A.K."/>
            <person name="Lian M.M."/>
            <person name="Swann J.B."/>
            <person name="Ohta Y."/>
            <person name="Flajnik M.F."/>
            <person name="Sutoh Y."/>
            <person name="Kasahara M."/>
            <person name="Hoon S."/>
            <person name="Gangu V."/>
            <person name="Roy S.W."/>
            <person name="Irimia M."/>
            <person name="Korzh V."/>
            <person name="Kondrychyn I."/>
            <person name="Lim Z.W."/>
            <person name="Tay B.H."/>
            <person name="Tohari S."/>
            <person name="Kong K.W."/>
            <person name="Ho S."/>
            <person name="Lorente-Galdos B."/>
            <person name="Quilez J."/>
            <person name="Marques-Bonet T."/>
            <person name="Raney B.J."/>
            <person name="Ingham P.W."/>
            <person name="Tay A."/>
            <person name="Hillier L.W."/>
            <person name="Minx P."/>
            <person name="Boehm T."/>
            <person name="Wilson R.K."/>
            <person name="Brenner S."/>
            <person name="Warren W.C."/>
        </authorList>
    </citation>
    <scope>NUCLEOTIDE SEQUENCE [LARGE SCALE GENOMIC DNA]</scope>
</reference>
<dbReference type="Proteomes" id="UP000314986">
    <property type="component" value="Unassembled WGS sequence"/>
</dbReference>
<dbReference type="InterPro" id="IPR000222">
    <property type="entry name" value="PP2C_BS"/>
</dbReference>
<dbReference type="PROSITE" id="PS01032">
    <property type="entry name" value="PPM_1"/>
    <property type="match status" value="1"/>
</dbReference>
<dbReference type="SUPFAM" id="SSF81606">
    <property type="entry name" value="PP2C-like"/>
    <property type="match status" value="1"/>
</dbReference>
<dbReference type="InterPro" id="IPR001932">
    <property type="entry name" value="PPM-type_phosphatase-like_dom"/>
</dbReference>
<reference evidence="5" key="5">
    <citation type="submission" date="2025-09" db="UniProtKB">
        <authorList>
            <consortium name="Ensembl"/>
        </authorList>
    </citation>
    <scope>IDENTIFICATION</scope>
</reference>
<dbReference type="PANTHER" id="PTHR47992">
    <property type="entry name" value="PROTEIN PHOSPHATASE"/>
    <property type="match status" value="1"/>
</dbReference>
<keyword evidence="3" id="KW-0904">Protein phosphatase</keyword>
<name>A0A4W3GSW9_CALMI</name>
<evidence type="ECO:0000259" key="4">
    <source>
        <dbReference type="PROSITE" id="PS51746"/>
    </source>
</evidence>
<organism evidence="5 6">
    <name type="scientific">Callorhinchus milii</name>
    <name type="common">Ghost shark</name>
    <dbReference type="NCBI Taxonomy" id="7868"/>
    <lineage>
        <taxon>Eukaryota</taxon>
        <taxon>Metazoa</taxon>
        <taxon>Chordata</taxon>
        <taxon>Craniata</taxon>
        <taxon>Vertebrata</taxon>
        <taxon>Chondrichthyes</taxon>
        <taxon>Holocephali</taxon>
        <taxon>Chimaeriformes</taxon>
        <taxon>Callorhinchidae</taxon>
        <taxon>Callorhinchus</taxon>
    </lineage>
</organism>
<protein>
    <recommendedName>
        <fullName evidence="4">PPM-type phosphatase domain-containing protein</fullName>
    </recommendedName>
</protein>
<keyword evidence="2" id="KW-0378">Hydrolase</keyword>
<evidence type="ECO:0000256" key="1">
    <source>
        <dbReference type="ARBA" id="ARBA00022723"/>
    </source>
</evidence>
<sequence>MVSYFFKGEQCDEVGPYLDKPVTEKFGTQGSGNALRYGMSSMQGWRAQMEDAHTIVPALPKGLQAWSFYAVFDGHAGSKVAHYCSENLLGYITGNEDFGSSAKPLRVTVQASDGVFCPILGTTL</sequence>
<dbReference type="GO" id="GO:0004722">
    <property type="term" value="F:protein serine/threonine phosphatase activity"/>
    <property type="evidence" value="ECO:0007669"/>
    <property type="project" value="InterPro"/>
</dbReference>
<dbReference type="AlphaFoldDB" id="A0A4W3GSW9"/>
<dbReference type="InterPro" id="IPR015655">
    <property type="entry name" value="PP2C"/>
</dbReference>
<reference evidence="6" key="2">
    <citation type="journal article" date="2007" name="PLoS Biol.">
        <title>Survey sequencing and comparative analysis of the elephant shark (Callorhinchus milii) genome.</title>
        <authorList>
            <person name="Venkatesh B."/>
            <person name="Kirkness E.F."/>
            <person name="Loh Y.H."/>
            <person name="Halpern A.L."/>
            <person name="Lee A.P."/>
            <person name="Johnson J."/>
            <person name="Dandona N."/>
            <person name="Viswanathan L.D."/>
            <person name="Tay A."/>
            <person name="Venter J.C."/>
            <person name="Strausberg R.L."/>
            <person name="Brenner S."/>
        </authorList>
    </citation>
    <scope>NUCLEOTIDE SEQUENCE [LARGE SCALE GENOMIC DNA]</scope>
</reference>
<keyword evidence="1" id="KW-0479">Metal-binding</keyword>
<accession>A0A4W3GSW9</accession>
<dbReference type="Pfam" id="PF00481">
    <property type="entry name" value="PP2C"/>
    <property type="match status" value="1"/>
</dbReference>
<dbReference type="Gene3D" id="3.60.40.10">
    <property type="entry name" value="PPM-type phosphatase domain"/>
    <property type="match status" value="1"/>
</dbReference>
<evidence type="ECO:0000256" key="2">
    <source>
        <dbReference type="ARBA" id="ARBA00022801"/>
    </source>
</evidence>
<reference evidence="6" key="1">
    <citation type="journal article" date="2006" name="Science">
        <title>Ancient noncoding elements conserved in the human genome.</title>
        <authorList>
            <person name="Venkatesh B."/>
            <person name="Kirkness E.F."/>
            <person name="Loh Y.H."/>
            <person name="Halpern A.L."/>
            <person name="Lee A.P."/>
            <person name="Johnson J."/>
            <person name="Dandona N."/>
            <person name="Viswanathan L.D."/>
            <person name="Tay A."/>
            <person name="Venter J.C."/>
            <person name="Strausberg R.L."/>
            <person name="Brenner S."/>
        </authorList>
    </citation>
    <scope>NUCLEOTIDE SEQUENCE [LARGE SCALE GENOMIC DNA]</scope>
</reference>
<dbReference type="OMA" id="AIINMEY"/>
<evidence type="ECO:0000313" key="5">
    <source>
        <dbReference type="Ensembl" id="ENSCMIP00000006142.1"/>
    </source>
</evidence>
<dbReference type="Ensembl" id="ENSCMIT00000006348.1">
    <property type="protein sequence ID" value="ENSCMIP00000006142.1"/>
    <property type="gene ID" value="ENSCMIG00000003538.1"/>
</dbReference>
<evidence type="ECO:0000313" key="6">
    <source>
        <dbReference type="Proteomes" id="UP000314986"/>
    </source>
</evidence>
<dbReference type="PROSITE" id="PS51746">
    <property type="entry name" value="PPM_2"/>
    <property type="match status" value="1"/>
</dbReference>
<proteinExistence type="predicted"/>
<evidence type="ECO:0000256" key="3">
    <source>
        <dbReference type="ARBA" id="ARBA00022912"/>
    </source>
</evidence>